<dbReference type="CDD" id="cd07323">
    <property type="entry name" value="LAM"/>
    <property type="match status" value="1"/>
</dbReference>
<dbReference type="FunFam" id="1.10.10.10:FF:000131">
    <property type="entry name" value="la-related protein 1B isoform X2"/>
    <property type="match status" value="1"/>
</dbReference>
<feature type="region of interest" description="Disordered" evidence="3">
    <location>
        <begin position="526"/>
        <end position="551"/>
    </location>
</feature>
<feature type="compositionally biased region" description="Low complexity" evidence="3">
    <location>
        <begin position="529"/>
        <end position="545"/>
    </location>
</feature>
<dbReference type="SUPFAM" id="SSF46785">
    <property type="entry name" value="Winged helix' DNA-binding domain"/>
    <property type="match status" value="1"/>
</dbReference>
<feature type="domain" description="HTH La-type RNA-binding" evidence="4">
    <location>
        <begin position="394"/>
        <end position="483"/>
    </location>
</feature>
<feature type="compositionally biased region" description="Polar residues" evidence="3">
    <location>
        <begin position="264"/>
        <end position="277"/>
    </location>
</feature>
<comment type="caution">
    <text evidence="5">The sequence shown here is derived from an EMBL/GenBank/DDBJ whole genome shotgun (WGS) entry which is preliminary data.</text>
</comment>
<dbReference type="InterPro" id="IPR036390">
    <property type="entry name" value="WH_DNA-bd_sf"/>
</dbReference>
<evidence type="ECO:0000313" key="6">
    <source>
        <dbReference type="Proteomes" id="UP001188597"/>
    </source>
</evidence>
<feature type="compositionally biased region" description="Low complexity" evidence="3">
    <location>
        <begin position="206"/>
        <end position="216"/>
    </location>
</feature>
<sequence length="568" mass="60452">MAAASNLAINSPGEAAVLNSPKSRRSGAAARGVSSPWTQIVRGGESESIGGGVVAAPSSPSSSGVVDEQIESSSTDWLAAKATAATGTSFLSDDSPAAEAQPESSDNAAKKPAWNKPSNGAIEVGPVMGAVSWPALSESTRASPKLSSSESLKTLDGSSSSPASQGAGISLSPHKQVAPSNANQNTSPNHVTQRQKSMKRGGGSSSGSVSANGGFPRPSPPPQPQGSVVEVNPNSSGKPGTAAVESSSKDYTNKEPGQRGGFGSQPQSGNEHQQQRINFRRGGNGGSHPRGDGGHHQHYGGRRDQERGNQEWSRGFRDTHMQSPRGAPRGFVRSLPHTSTPFISPPPVPMRPYGSPMIYPEVASPMIYLQGPTPEALRGVPFVAPMPPHAMFFPVPDPQLHAKLVTQIDYYFSNENLIKDTFLRQNMDDQGWVPIKLIAGFKKVMYLTDNIQLILDAVRTSNIVELQGDRVRRRNDWMRWIMPTPLQGSAVSSPQSIGRSSHDMLAAHFHSVAFNEKTSKPGHAEMLFSRSSSGDYDSQSQQSGGERTDQVFLQSGFEHSTFAEISSK</sequence>
<feature type="compositionally biased region" description="Basic and acidic residues" evidence="3">
    <location>
        <begin position="289"/>
        <end position="310"/>
    </location>
</feature>
<dbReference type="Pfam" id="PF05383">
    <property type="entry name" value="La"/>
    <property type="match status" value="1"/>
</dbReference>
<keyword evidence="6" id="KW-1185">Reference proteome</keyword>
<organism evidence="5 6">
    <name type="scientific">Escallonia herrerae</name>
    <dbReference type="NCBI Taxonomy" id="1293975"/>
    <lineage>
        <taxon>Eukaryota</taxon>
        <taxon>Viridiplantae</taxon>
        <taxon>Streptophyta</taxon>
        <taxon>Embryophyta</taxon>
        <taxon>Tracheophyta</taxon>
        <taxon>Spermatophyta</taxon>
        <taxon>Magnoliopsida</taxon>
        <taxon>eudicotyledons</taxon>
        <taxon>Gunneridae</taxon>
        <taxon>Pentapetalae</taxon>
        <taxon>asterids</taxon>
        <taxon>campanulids</taxon>
        <taxon>Escalloniales</taxon>
        <taxon>Escalloniaceae</taxon>
        <taxon>Escallonia</taxon>
    </lineage>
</organism>
<feature type="region of interest" description="Disordered" evidence="3">
    <location>
        <begin position="1"/>
        <end position="124"/>
    </location>
</feature>
<dbReference type="InterPro" id="IPR045180">
    <property type="entry name" value="La_dom_prot"/>
</dbReference>
<evidence type="ECO:0000256" key="3">
    <source>
        <dbReference type="SAM" id="MobiDB-lite"/>
    </source>
</evidence>
<protein>
    <recommendedName>
        <fullName evidence="4">HTH La-type RNA-binding domain-containing protein</fullName>
    </recommendedName>
</protein>
<feature type="compositionally biased region" description="Polar residues" evidence="3">
    <location>
        <begin position="232"/>
        <end position="246"/>
    </location>
</feature>
<dbReference type="InterPro" id="IPR036388">
    <property type="entry name" value="WH-like_DNA-bd_sf"/>
</dbReference>
<dbReference type="PROSITE" id="PS50961">
    <property type="entry name" value="HTH_LA"/>
    <property type="match status" value="1"/>
</dbReference>
<feature type="compositionally biased region" description="Polar residues" evidence="3">
    <location>
        <begin position="137"/>
        <end position="152"/>
    </location>
</feature>
<feature type="compositionally biased region" description="Polar residues" evidence="3">
    <location>
        <begin position="178"/>
        <end position="195"/>
    </location>
</feature>
<feature type="compositionally biased region" description="Low complexity" evidence="3">
    <location>
        <begin position="157"/>
        <end position="170"/>
    </location>
</feature>
<name>A0AA89BCU3_9ASTE</name>
<dbReference type="PANTHER" id="PTHR22792:SF132">
    <property type="entry name" value="LA-RELATED PROTEIN 1"/>
    <property type="match status" value="1"/>
</dbReference>
<gene>
    <name evidence="5" type="ORF">RJ639_031027</name>
</gene>
<feature type="compositionally biased region" description="Low complexity" evidence="3">
    <location>
        <begin position="40"/>
        <end position="66"/>
    </location>
</feature>
<dbReference type="PANTHER" id="PTHR22792">
    <property type="entry name" value="LUPUS LA PROTEIN-RELATED"/>
    <property type="match status" value="1"/>
</dbReference>
<dbReference type="AlphaFoldDB" id="A0AA89BCU3"/>
<evidence type="ECO:0000259" key="4">
    <source>
        <dbReference type="PROSITE" id="PS50961"/>
    </source>
</evidence>
<dbReference type="SMART" id="SM00715">
    <property type="entry name" value="LA"/>
    <property type="match status" value="1"/>
</dbReference>
<dbReference type="Proteomes" id="UP001188597">
    <property type="component" value="Unassembled WGS sequence"/>
</dbReference>
<dbReference type="EMBL" id="JAVXUP010000128">
    <property type="protein sequence ID" value="KAK3037140.1"/>
    <property type="molecule type" value="Genomic_DNA"/>
</dbReference>
<keyword evidence="1 2" id="KW-0694">RNA-binding</keyword>
<evidence type="ECO:0000256" key="1">
    <source>
        <dbReference type="ARBA" id="ARBA00022884"/>
    </source>
</evidence>
<feature type="compositionally biased region" description="Basic and acidic residues" evidence="3">
    <location>
        <begin position="247"/>
        <end position="257"/>
    </location>
</feature>
<dbReference type="GO" id="GO:0003723">
    <property type="term" value="F:RNA binding"/>
    <property type="evidence" value="ECO:0007669"/>
    <property type="project" value="UniProtKB-UniRule"/>
</dbReference>
<dbReference type="GO" id="GO:0005737">
    <property type="term" value="C:cytoplasm"/>
    <property type="evidence" value="ECO:0007669"/>
    <property type="project" value="UniProtKB-ARBA"/>
</dbReference>
<accession>A0AA89BCU3</accession>
<evidence type="ECO:0000313" key="5">
    <source>
        <dbReference type="EMBL" id="KAK3037140.1"/>
    </source>
</evidence>
<evidence type="ECO:0000256" key="2">
    <source>
        <dbReference type="PROSITE-ProRule" id="PRU00332"/>
    </source>
</evidence>
<reference evidence="5" key="1">
    <citation type="submission" date="2022-12" db="EMBL/GenBank/DDBJ databases">
        <title>Draft genome assemblies for two species of Escallonia (Escalloniales).</title>
        <authorList>
            <person name="Chanderbali A."/>
            <person name="Dervinis C."/>
            <person name="Anghel I."/>
            <person name="Soltis D."/>
            <person name="Soltis P."/>
            <person name="Zapata F."/>
        </authorList>
    </citation>
    <scope>NUCLEOTIDE SEQUENCE</scope>
    <source>
        <strain evidence="5">UCBG64.0493</strain>
        <tissue evidence="5">Leaf</tissue>
    </source>
</reference>
<feature type="region of interest" description="Disordered" evidence="3">
    <location>
        <begin position="137"/>
        <end position="310"/>
    </location>
</feature>
<dbReference type="InterPro" id="IPR006630">
    <property type="entry name" value="La_HTH"/>
</dbReference>
<dbReference type="Gene3D" id="1.10.10.10">
    <property type="entry name" value="Winged helix-like DNA-binding domain superfamily/Winged helix DNA-binding domain"/>
    <property type="match status" value="1"/>
</dbReference>
<proteinExistence type="predicted"/>